<comment type="subunit">
    <text evidence="17">Homotetramer.</text>
</comment>
<evidence type="ECO:0000256" key="14">
    <source>
        <dbReference type="ARBA" id="ARBA00025153"/>
    </source>
</evidence>
<evidence type="ECO:0000256" key="8">
    <source>
        <dbReference type="ARBA" id="ARBA00022857"/>
    </source>
</evidence>
<keyword evidence="7 17" id="KW-0067">ATP-binding</keyword>
<feature type="binding site" evidence="17">
    <location>
        <position position="376"/>
    </location>
    <ligand>
        <name>(6S)-NADPHX</name>
        <dbReference type="ChEBI" id="CHEBI:64076"/>
    </ligand>
</feature>
<evidence type="ECO:0000259" key="20">
    <source>
        <dbReference type="PROSITE" id="PS51385"/>
    </source>
</evidence>
<accession>A0ABX0U3I4</accession>
<gene>
    <name evidence="17" type="primary">nnrD</name>
    <name evidence="21" type="ORF">FHT01_002605</name>
</gene>
<evidence type="ECO:0000256" key="15">
    <source>
        <dbReference type="ARBA" id="ARBA00048238"/>
    </source>
</evidence>
<dbReference type="PROSITE" id="PS01049">
    <property type="entry name" value="YJEF_C_1"/>
    <property type="match status" value="1"/>
</dbReference>
<evidence type="ECO:0000256" key="11">
    <source>
        <dbReference type="ARBA" id="ARBA00023235"/>
    </source>
</evidence>
<evidence type="ECO:0000256" key="7">
    <source>
        <dbReference type="ARBA" id="ARBA00022840"/>
    </source>
</evidence>
<evidence type="ECO:0000256" key="9">
    <source>
        <dbReference type="ARBA" id="ARBA00022958"/>
    </source>
</evidence>
<comment type="cofactor">
    <cofactor evidence="17">
        <name>Mg(2+)</name>
        <dbReference type="ChEBI" id="CHEBI:18420"/>
    </cofactor>
</comment>
<evidence type="ECO:0000256" key="1">
    <source>
        <dbReference type="ARBA" id="ARBA00000013"/>
    </source>
</evidence>
<protein>
    <recommendedName>
        <fullName evidence="17">ADP-dependent (S)-NAD(P)H-hydrate dehydratase</fullName>
        <ecNumber evidence="17">4.2.1.136</ecNumber>
    </recommendedName>
    <alternativeName>
        <fullName evidence="17">ADP-dependent NAD(P)HX dehydratase</fullName>
    </alternativeName>
</protein>
<feature type="binding site" evidence="17">
    <location>
        <position position="313"/>
    </location>
    <ligand>
        <name>(6S)-NADPHX</name>
        <dbReference type="ChEBI" id="CHEBI:64076"/>
    </ligand>
</feature>
<evidence type="ECO:0000256" key="12">
    <source>
        <dbReference type="ARBA" id="ARBA00023239"/>
    </source>
</evidence>
<evidence type="ECO:0000313" key="21">
    <source>
        <dbReference type="EMBL" id="NIJ25063.1"/>
    </source>
</evidence>
<sequence length="427" mass="42703">MERASTAVAHQTARFALGRPILVLAGPGNNGGDAYGAAALLRDWGHEVTVAALGTPKSGAAAAMAQRWGGATVALSQAASRPVVVDGLFGIGLDRDLDADTATALCWLVAAADVALAIDLPSGLDTDSGALRGAADGYTLTLALGALKPAHVLHPASTRCGTVLLDTLGLEAQGDWRSVARPSLAAPASDAHKYSRGMVAVIAGEMPGAARLAASGALHGGAGYVVLCGASGGADAIVHRAHGDLDALLEDQRVGAIVIGPGLGRDDAARARLDRVLASDRALVIDGDALSLLGRDLPSAVAARRAASVLTPHAAEFDRCFGASAASKIERTLSAARQSRATIVHKGAGTVIATPDGKILVAADLTSWLSTAGTGDVLAGLIAARIATGGSADEAVWLHGRAASLAGPAFAADTLADHLSEAIASCR</sequence>
<comment type="caution">
    <text evidence="21">The sequence shown here is derived from an EMBL/GenBank/DDBJ whole genome shotgun (WGS) entry which is preliminary data.</text>
</comment>
<comment type="cofactor">
    <cofactor evidence="18">
        <name>K(+)</name>
        <dbReference type="ChEBI" id="CHEBI:29103"/>
    </cofactor>
    <text evidence="18">Binds 1 potassium ion per subunit.</text>
</comment>
<feature type="domain" description="YjeF C-terminal" evidence="19">
    <location>
        <begin position="176"/>
        <end position="426"/>
    </location>
</feature>
<dbReference type="PROSITE" id="PS51385">
    <property type="entry name" value="YJEF_N"/>
    <property type="match status" value="1"/>
</dbReference>
<comment type="function">
    <text evidence="14 18">Bifunctional enzyme that catalyzes the epimerization of the S- and R-forms of NAD(P)HX and the dehydration of the S-form of NAD(P)HX at the expense of ADP, which is converted to AMP. This allows the repair of both epimers of NAD(P)HX, a damaged form of NAD(P)H that is a result of enzymatic or heat-dependent hydration.</text>
</comment>
<feature type="binding site" evidence="17">
    <location>
        <begin position="346"/>
        <end position="350"/>
    </location>
    <ligand>
        <name>AMP</name>
        <dbReference type="ChEBI" id="CHEBI:456215"/>
    </ligand>
</feature>
<name>A0ABX0U3I4_9SPHN</name>
<dbReference type="SUPFAM" id="SSF53613">
    <property type="entry name" value="Ribokinase-like"/>
    <property type="match status" value="1"/>
</dbReference>
<dbReference type="Proteomes" id="UP000788153">
    <property type="component" value="Unassembled WGS sequence"/>
</dbReference>
<evidence type="ECO:0000256" key="4">
    <source>
        <dbReference type="ARBA" id="ARBA00009524"/>
    </source>
</evidence>
<proteinExistence type="inferred from homology"/>
<evidence type="ECO:0000256" key="16">
    <source>
        <dbReference type="ARBA" id="ARBA00049209"/>
    </source>
</evidence>
<dbReference type="EMBL" id="JAASQP010000001">
    <property type="protein sequence ID" value="NIJ25063.1"/>
    <property type="molecule type" value="Genomic_DNA"/>
</dbReference>
<dbReference type="Pfam" id="PF01256">
    <property type="entry name" value="Carb_kinase"/>
    <property type="match status" value="1"/>
</dbReference>
<evidence type="ECO:0000256" key="18">
    <source>
        <dbReference type="PIRNR" id="PIRNR017184"/>
    </source>
</evidence>
<dbReference type="PIRSF" id="PIRSF017184">
    <property type="entry name" value="Nnr"/>
    <property type="match status" value="1"/>
</dbReference>
<dbReference type="PANTHER" id="PTHR12592">
    <property type="entry name" value="ATP-DEPENDENT (S)-NAD(P)H-HYDRATE DEHYDRATASE FAMILY MEMBER"/>
    <property type="match status" value="1"/>
</dbReference>
<evidence type="ECO:0000256" key="2">
    <source>
        <dbReference type="ARBA" id="ARBA00000909"/>
    </source>
</evidence>
<dbReference type="InterPro" id="IPR000631">
    <property type="entry name" value="CARKD"/>
</dbReference>
<comment type="function">
    <text evidence="17">Catalyzes the dehydration of the S-form of NAD(P)HX at the expense of ADP, which is converted to AMP. Together with NAD(P)HX epimerase, which catalyzes the epimerization of the S- and R-forms, the enzyme allows the repair of both epimers of NAD(P)HX, a damaged form of NAD(P)H that is a result of enzymatic or heat-dependent hydration.</text>
</comment>
<comment type="similarity">
    <text evidence="3 18">In the N-terminal section; belongs to the NnrE/AIBP family.</text>
</comment>
<evidence type="ECO:0000256" key="17">
    <source>
        <dbReference type="HAMAP-Rule" id="MF_01965"/>
    </source>
</evidence>
<dbReference type="Gene3D" id="3.40.50.10260">
    <property type="entry name" value="YjeF N-terminal domain"/>
    <property type="match status" value="1"/>
</dbReference>
<comment type="catalytic activity">
    <reaction evidence="1 18">
        <text>(6R)-NADHX = (6S)-NADHX</text>
        <dbReference type="Rhea" id="RHEA:32215"/>
        <dbReference type="ChEBI" id="CHEBI:64074"/>
        <dbReference type="ChEBI" id="CHEBI:64075"/>
        <dbReference type="EC" id="5.1.99.6"/>
    </reaction>
</comment>
<evidence type="ECO:0000256" key="3">
    <source>
        <dbReference type="ARBA" id="ARBA00006001"/>
    </source>
</evidence>
<comment type="catalytic activity">
    <reaction evidence="2 18">
        <text>(6R)-NADPHX = (6S)-NADPHX</text>
        <dbReference type="Rhea" id="RHEA:32227"/>
        <dbReference type="ChEBI" id="CHEBI:64076"/>
        <dbReference type="ChEBI" id="CHEBI:64077"/>
        <dbReference type="EC" id="5.1.99.6"/>
    </reaction>
</comment>
<dbReference type="PROSITE" id="PS51383">
    <property type="entry name" value="YJEF_C_3"/>
    <property type="match status" value="1"/>
</dbReference>
<comment type="catalytic activity">
    <reaction evidence="15 17 18">
        <text>(6S)-NADHX + ADP = AMP + phosphate + NADH + H(+)</text>
        <dbReference type="Rhea" id="RHEA:32223"/>
        <dbReference type="ChEBI" id="CHEBI:15378"/>
        <dbReference type="ChEBI" id="CHEBI:43474"/>
        <dbReference type="ChEBI" id="CHEBI:57945"/>
        <dbReference type="ChEBI" id="CHEBI:64074"/>
        <dbReference type="ChEBI" id="CHEBI:456215"/>
        <dbReference type="ChEBI" id="CHEBI:456216"/>
        <dbReference type="EC" id="4.2.1.136"/>
    </reaction>
</comment>
<dbReference type="InterPro" id="IPR017953">
    <property type="entry name" value="Carbohydrate_kinase_pred_CS"/>
</dbReference>
<feature type="binding site" evidence="17">
    <location>
        <position position="209"/>
    </location>
    <ligand>
        <name>(6S)-NADPHX</name>
        <dbReference type="ChEBI" id="CHEBI:64076"/>
    </ligand>
</feature>
<keyword evidence="9 18" id="KW-0630">Potassium</keyword>
<evidence type="ECO:0000256" key="13">
    <source>
        <dbReference type="ARBA" id="ARBA00023268"/>
    </source>
</evidence>
<dbReference type="Pfam" id="PF03853">
    <property type="entry name" value="YjeF_N"/>
    <property type="match status" value="1"/>
</dbReference>
<dbReference type="Gene3D" id="3.40.1190.20">
    <property type="match status" value="1"/>
</dbReference>
<dbReference type="CDD" id="cd01171">
    <property type="entry name" value="YXKO-related"/>
    <property type="match status" value="1"/>
</dbReference>
<feature type="binding site" evidence="17">
    <location>
        <position position="375"/>
    </location>
    <ligand>
        <name>AMP</name>
        <dbReference type="ChEBI" id="CHEBI:456215"/>
    </ligand>
</feature>
<evidence type="ECO:0000256" key="5">
    <source>
        <dbReference type="ARBA" id="ARBA00022723"/>
    </source>
</evidence>
<comment type="catalytic activity">
    <reaction evidence="16 17 18">
        <text>(6S)-NADPHX + ADP = AMP + phosphate + NADPH + H(+)</text>
        <dbReference type="Rhea" id="RHEA:32235"/>
        <dbReference type="ChEBI" id="CHEBI:15378"/>
        <dbReference type="ChEBI" id="CHEBI:43474"/>
        <dbReference type="ChEBI" id="CHEBI:57783"/>
        <dbReference type="ChEBI" id="CHEBI:64076"/>
        <dbReference type="ChEBI" id="CHEBI:456215"/>
        <dbReference type="ChEBI" id="CHEBI:456216"/>
        <dbReference type="EC" id="4.2.1.136"/>
    </reaction>
</comment>
<dbReference type="InterPro" id="IPR004443">
    <property type="entry name" value="YjeF_N_dom"/>
</dbReference>
<evidence type="ECO:0000256" key="10">
    <source>
        <dbReference type="ARBA" id="ARBA00023027"/>
    </source>
</evidence>
<dbReference type="PROSITE" id="PS01050">
    <property type="entry name" value="YJEF_C_2"/>
    <property type="match status" value="1"/>
</dbReference>
<keyword evidence="10 17" id="KW-0520">NAD</keyword>
<feature type="domain" description="YjeF N-terminal" evidence="20">
    <location>
        <begin position="1"/>
        <end position="176"/>
    </location>
</feature>
<keyword evidence="12 17" id="KW-0456">Lyase</keyword>
<keyword evidence="22" id="KW-1185">Reference proteome</keyword>
<dbReference type="InterPro" id="IPR036652">
    <property type="entry name" value="YjeF_N_dom_sf"/>
</dbReference>
<dbReference type="SUPFAM" id="SSF64153">
    <property type="entry name" value="YjeF N-terminal domain-like"/>
    <property type="match status" value="1"/>
</dbReference>
<reference evidence="21 22" key="1">
    <citation type="submission" date="2020-03" db="EMBL/GenBank/DDBJ databases">
        <title>Genomic Encyclopedia of Type Strains, Phase IV (KMG-IV): sequencing the most valuable type-strain genomes for metagenomic binning, comparative biology and taxonomic classification.</title>
        <authorList>
            <person name="Goeker M."/>
        </authorList>
    </citation>
    <scope>NUCLEOTIDE SEQUENCE [LARGE SCALE GENOMIC DNA]</scope>
    <source>
        <strain evidence="21 22">DSM 22753</strain>
    </source>
</reference>
<comment type="similarity">
    <text evidence="4 18">In the C-terminal section; belongs to the NnrD/CARKD family.</text>
</comment>
<dbReference type="EC" id="4.2.1.136" evidence="17"/>
<dbReference type="HAMAP" id="MF_01965">
    <property type="entry name" value="NADHX_dehydratase"/>
    <property type="match status" value="1"/>
</dbReference>
<keyword evidence="8 17" id="KW-0521">NADP</keyword>
<dbReference type="InterPro" id="IPR029056">
    <property type="entry name" value="Ribokinase-like"/>
</dbReference>
<comment type="similarity">
    <text evidence="17">Belongs to the NnrD/CARKD family.</text>
</comment>
<evidence type="ECO:0000256" key="6">
    <source>
        <dbReference type="ARBA" id="ARBA00022741"/>
    </source>
</evidence>
<dbReference type="PANTHER" id="PTHR12592:SF0">
    <property type="entry name" value="ATP-DEPENDENT (S)-NAD(P)H-HYDRATE DEHYDRATASE"/>
    <property type="match status" value="1"/>
</dbReference>
<keyword evidence="5 18" id="KW-0479">Metal-binding</keyword>
<keyword evidence="11 18" id="KW-0413">Isomerase</keyword>
<keyword evidence="13" id="KW-0511">Multifunctional enzyme</keyword>
<feature type="binding site" evidence="17">
    <location>
        <position position="262"/>
    </location>
    <ligand>
        <name>(6S)-NADPHX</name>
        <dbReference type="ChEBI" id="CHEBI:64076"/>
    </ligand>
</feature>
<organism evidence="21 22">
    <name type="scientific">Sphingomonas japonica</name>
    <dbReference type="NCBI Taxonomy" id="511662"/>
    <lineage>
        <taxon>Bacteria</taxon>
        <taxon>Pseudomonadati</taxon>
        <taxon>Pseudomonadota</taxon>
        <taxon>Alphaproteobacteria</taxon>
        <taxon>Sphingomonadales</taxon>
        <taxon>Sphingomonadaceae</taxon>
        <taxon>Sphingomonas</taxon>
    </lineage>
</organism>
<dbReference type="InterPro" id="IPR030677">
    <property type="entry name" value="Nnr"/>
</dbReference>
<evidence type="ECO:0000259" key="19">
    <source>
        <dbReference type="PROSITE" id="PS51383"/>
    </source>
</evidence>
<evidence type="ECO:0000313" key="22">
    <source>
        <dbReference type="Proteomes" id="UP000788153"/>
    </source>
</evidence>
<keyword evidence="6 17" id="KW-0547">Nucleotide-binding</keyword>